<reference evidence="7 8" key="1">
    <citation type="submission" date="2018-06" db="EMBL/GenBank/DDBJ databases">
        <authorList>
            <consortium name="Pathogen Informatics"/>
            <person name="Doyle S."/>
        </authorList>
    </citation>
    <scope>NUCLEOTIDE SEQUENCE [LARGE SCALE GENOMIC DNA]</scope>
    <source>
        <strain evidence="7 8">NCTC8622</strain>
    </source>
</reference>
<sequence>MVSALYAVLSALLLMKFSFDVVRLRLQYRVAYGDGGFSELQSAIRIHGNAVEYIPIAIVLMLFMEMNGAETWMVHICGIVLLAGRLMHYYGFHHRLFRWRRSGMSATWCALLLMVLANLWYIALGVGFLPALAHNTPLSFSPDFTLCLTATRYFLPLSPRLGDWTFDERVAEVFPDMIQRSVPGYSNIISMIGMLAERFVQPGTQVYDLGCSLGAATLSVRRNIHHDNCKIIAIDNSPAMIERCRRHIDAYKAPTPVDVIEGDIRDIAIENASMVVLNFTLQFLEPSERQALLDKIYQGLNPGGALVLSEKFQFRRCQSW</sequence>
<dbReference type="InterPro" id="IPR023352">
    <property type="entry name" value="MAPEG-like_dom_sf"/>
</dbReference>
<feature type="domain" description="Methyltransferase" evidence="6">
    <location>
        <begin position="206"/>
        <end position="304"/>
    </location>
</feature>
<dbReference type="GO" id="GO:0002098">
    <property type="term" value="P:tRNA wobble uridine modification"/>
    <property type="evidence" value="ECO:0007669"/>
    <property type="project" value="InterPro"/>
</dbReference>
<dbReference type="InterPro" id="IPR041698">
    <property type="entry name" value="Methyltransf_25"/>
</dbReference>
<evidence type="ECO:0000313" key="7">
    <source>
        <dbReference type="EMBL" id="STI85637.1"/>
    </source>
</evidence>
<keyword evidence="7" id="KW-0808">Transferase</keyword>
<dbReference type="GO" id="GO:0032259">
    <property type="term" value="P:methylation"/>
    <property type="evidence" value="ECO:0007669"/>
    <property type="project" value="UniProtKB-KW"/>
</dbReference>
<proteinExistence type="predicted"/>
<dbReference type="InterPro" id="IPR001129">
    <property type="entry name" value="Membr-assoc_MAPEG"/>
</dbReference>
<dbReference type="NCBIfam" id="TIGR00740">
    <property type="entry name" value="carboxy-S-adenosyl-L-methionine synthase CmoA"/>
    <property type="match status" value="1"/>
</dbReference>
<feature type="transmembrane region" description="Helical" evidence="5">
    <location>
        <begin position="111"/>
        <end position="133"/>
    </location>
</feature>
<dbReference type="EC" id="2.1.1.-" evidence="7"/>
<keyword evidence="3 5" id="KW-1133">Transmembrane helix</keyword>
<gene>
    <name evidence="7" type="primary">cmoA</name>
    <name evidence="7" type="ORF">NCTC8622_04740</name>
</gene>
<dbReference type="SUPFAM" id="SSF161084">
    <property type="entry name" value="MAPEG domain-like"/>
    <property type="match status" value="1"/>
</dbReference>
<dbReference type="AlphaFoldDB" id="A0A376U8C7"/>
<dbReference type="Proteomes" id="UP000254079">
    <property type="component" value="Unassembled WGS sequence"/>
</dbReference>
<evidence type="ECO:0000259" key="6">
    <source>
        <dbReference type="Pfam" id="PF13649"/>
    </source>
</evidence>
<feature type="transmembrane region" description="Helical" evidence="5">
    <location>
        <begin position="72"/>
        <end position="90"/>
    </location>
</feature>
<evidence type="ECO:0000256" key="4">
    <source>
        <dbReference type="ARBA" id="ARBA00023136"/>
    </source>
</evidence>
<evidence type="ECO:0000256" key="3">
    <source>
        <dbReference type="ARBA" id="ARBA00022989"/>
    </source>
</evidence>
<evidence type="ECO:0000256" key="5">
    <source>
        <dbReference type="SAM" id="Phobius"/>
    </source>
</evidence>
<accession>A0A376U8C7</accession>
<organism evidence="7 8">
    <name type="scientific">Escherichia coli</name>
    <dbReference type="NCBI Taxonomy" id="562"/>
    <lineage>
        <taxon>Bacteria</taxon>
        <taxon>Pseudomonadati</taxon>
        <taxon>Pseudomonadota</taxon>
        <taxon>Gammaproteobacteria</taxon>
        <taxon>Enterobacterales</taxon>
        <taxon>Enterobacteriaceae</taxon>
        <taxon>Escherichia</taxon>
    </lineage>
</organism>
<dbReference type="CDD" id="cd02440">
    <property type="entry name" value="AdoMet_MTases"/>
    <property type="match status" value="1"/>
</dbReference>
<protein>
    <submittedName>
        <fullName evidence="7">Protein YecO</fullName>
        <ecNumber evidence="7">2.1.1.-</ecNumber>
    </submittedName>
</protein>
<dbReference type="Pfam" id="PF13649">
    <property type="entry name" value="Methyltransf_25"/>
    <property type="match status" value="1"/>
</dbReference>
<dbReference type="PANTHER" id="PTHR35814">
    <property type="match status" value="1"/>
</dbReference>
<dbReference type="GO" id="GO:0008168">
    <property type="term" value="F:methyltransferase activity"/>
    <property type="evidence" value="ECO:0007669"/>
    <property type="project" value="UniProtKB-KW"/>
</dbReference>
<keyword evidence="4 5" id="KW-0472">Membrane</keyword>
<evidence type="ECO:0000256" key="1">
    <source>
        <dbReference type="ARBA" id="ARBA00004370"/>
    </source>
</evidence>
<dbReference type="InterPro" id="IPR005271">
    <property type="entry name" value="CmoA"/>
</dbReference>
<dbReference type="SUPFAM" id="SSF53335">
    <property type="entry name" value="S-adenosyl-L-methionine-dependent methyltransferases"/>
    <property type="match status" value="1"/>
</dbReference>
<evidence type="ECO:0000313" key="8">
    <source>
        <dbReference type="Proteomes" id="UP000254079"/>
    </source>
</evidence>
<dbReference type="PANTHER" id="PTHR35814:SF1">
    <property type="entry name" value="GLUTATHIONE S-TRANSFERASE-RELATED"/>
    <property type="match status" value="1"/>
</dbReference>
<evidence type="ECO:0000256" key="2">
    <source>
        <dbReference type="ARBA" id="ARBA00022692"/>
    </source>
</evidence>
<comment type="subcellular location">
    <subcellularLocation>
        <location evidence="1">Membrane</location>
    </subcellularLocation>
</comment>
<name>A0A376U8C7_ECOLX</name>
<dbReference type="NCBIfam" id="NF011995">
    <property type="entry name" value="PRK15451.1"/>
    <property type="match status" value="1"/>
</dbReference>
<dbReference type="GO" id="GO:0016020">
    <property type="term" value="C:membrane"/>
    <property type="evidence" value="ECO:0007669"/>
    <property type="project" value="UniProtKB-SubCell"/>
</dbReference>
<keyword evidence="2 5" id="KW-0812">Transmembrane</keyword>
<dbReference type="Gene3D" id="3.40.50.150">
    <property type="entry name" value="Vaccinia Virus protein VP39"/>
    <property type="match status" value="1"/>
</dbReference>
<dbReference type="InterPro" id="IPR029063">
    <property type="entry name" value="SAM-dependent_MTases_sf"/>
</dbReference>
<keyword evidence="7" id="KW-0489">Methyltransferase</keyword>
<dbReference type="Gene3D" id="1.20.120.550">
    <property type="entry name" value="Membrane associated eicosanoid/glutathione metabolism-like domain"/>
    <property type="match status" value="1"/>
</dbReference>
<dbReference type="Pfam" id="PF01124">
    <property type="entry name" value="MAPEG"/>
    <property type="match status" value="1"/>
</dbReference>
<dbReference type="EMBL" id="UGCP01000002">
    <property type="protein sequence ID" value="STI85637.1"/>
    <property type="molecule type" value="Genomic_DNA"/>
</dbReference>